<evidence type="ECO:0000313" key="12">
    <source>
        <dbReference type="Proteomes" id="UP001189429"/>
    </source>
</evidence>
<evidence type="ECO:0000256" key="8">
    <source>
        <dbReference type="ARBA" id="ARBA00023136"/>
    </source>
</evidence>
<evidence type="ECO:0000256" key="7">
    <source>
        <dbReference type="ARBA" id="ARBA00022989"/>
    </source>
</evidence>
<proteinExistence type="inferred from homology"/>
<accession>A0ABN9X3L4</accession>
<organism evidence="11 12">
    <name type="scientific">Prorocentrum cordatum</name>
    <dbReference type="NCBI Taxonomy" id="2364126"/>
    <lineage>
        <taxon>Eukaryota</taxon>
        <taxon>Sar</taxon>
        <taxon>Alveolata</taxon>
        <taxon>Dinophyceae</taxon>
        <taxon>Prorocentrales</taxon>
        <taxon>Prorocentraceae</taxon>
        <taxon>Prorocentrum</taxon>
    </lineage>
</organism>
<reference evidence="11" key="1">
    <citation type="submission" date="2023-10" db="EMBL/GenBank/DDBJ databases">
        <authorList>
            <person name="Chen Y."/>
            <person name="Shah S."/>
            <person name="Dougan E. K."/>
            <person name="Thang M."/>
            <person name="Chan C."/>
        </authorList>
    </citation>
    <scope>NUCLEOTIDE SEQUENCE [LARGE SCALE GENOMIC DNA]</scope>
</reference>
<evidence type="ECO:0000313" key="11">
    <source>
        <dbReference type="EMBL" id="CAK0893916.1"/>
    </source>
</evidence>
<keyword evidence="12" id="KW-1185">Reference proteome</keyword>
<protein>
    <submittedName>
        <fullName evidence="11">Uncharacterized protein</fullName>
    </submittedName>
</protein>
<evidence type="ECO:0000256" key="10">
    <source>
        <dbReference type="SAM" id="MobiDB-lite"/>
    </source>
</evidence>
<evidence type="ECO:0000256" key="1">
    <source>
        <dbReference type="ARBA" id="ARBA00004127"/>
    </source>
</evidence>
<evidence type="ECO:0000256" key="5">
    <source>
        <dbReference type="ARBA" id="ARBA00022692"/>
    </source>
</evidence>
<keyword evidence="9" id="KW-0539">Nucleus</keyword>
<comment type="caution">
    <text evidence="11">The sequence shown here is derived from an EMBL/GenBank/DDBJ whole genome shotgun (WGS) entry which is preliminary data.</text>
</comment>
<feature type="compositionally biased region" description="Acidic residues" evidence="10">
    <location>
        <begin position="12"/>
        <end position="25"/>
    </location>
</feature>
<keyword evidence="8" id="KW-0472">Membrane</keyword>
<gene>
    <name evidence="11" type="ORF">PCOR1329_LOCUS73123</name>
</gene>
<evidence type="ECO:0000256" key="3">
    <source>
        <dbReference type="ARBA" id="ARBA00004586"/>
    </source>
</evidence>
<evidence type="ECO:0000256" key="2">
    <source>
        <dbReference type="ARBA" id="ARBA00004259"/>
    </source>
</evidence>
<dbReference type="PANTHER" id="PTHR13416:SF2">
    <property type="entry name" value="TRANSMEMBRANE PROTEIN 43"/>
    <property type="match status" value="1"/>
</dbReference>
<dbReference type="Proteomes" id="UP001189429">
    <property type="component" value="Unassembled WGS sequence"/>
</dbReference>
<evidence type="ECO:0000256" key="9">
    <source>
        <dbReference type="ARBA" id="ARBA00023242"/>
    </source>
</evidence>
<evidence type="ECO:0000256" key="6">
    <source>
        <dbReference type="ARBA" id="ARBA00022824"/>
    </source>
</evidence>
<keyword evidence="6" id="KW-0256">Endoplasmic reticulum</keyword>
<sequence length="320" mass="33593">MLPAMLSGMGGDGDDGGDGGDDDNEGSSSRSCWLCAPCVAPFVLLGAVILIGWSEKRSVCRAKAIDQGRDAAVKVGCSDVSTGAGELVFFNCDLQKTGLVPSSLGVSGGAFTVSFPGVCLKTTSQMYQCKETKTETTSSTRRRRDKTTTYTYTNTWSMTSPSTDIFHDLPAARTHCAISASATSNPSWDHDVPSTSTQYASQVKAGAWTITAGLSGVACDTGLDPGVATAASGMWTPTSSYAFERRASPPSYTVGDYTVAFEGNDWDSPGITALGLNTGGTLEEWAAESDWLCSGYTLYEFKGGTQDIDALFSDMESAGR</sequence>
<comment type="subcellular location">
    <subcellularLocation>
        <location evidence="1">Endomembrane system</location>
        <topology evidence="1">Multi-pass membrane protein</topology>
    </subcellularLocation>
    <subcellularLocation>
        <location evidence="3">Endoplasmic reticulum membrane</location>
    </subcellularLocation>
    <subcellularLocation>
        <location evidence="2">Nucleus envelope</location>
    </subcellularLocation>
</comment>
<keyword evidence="5" id="KW-0812">Transmembrane</keyword>
<keyword evidence="7" id="KW-1133">Transmembrane helix</keyword>
<evidence type="ECO:0000256" key="4">
    <source>
        <dbReference type="ARBA" id="ARBA00006627"/>
    </source>
</evidence>
<dbReference type="PANTHER" id="PTHR13416">
    <property type="match status" value="1"/>
</dbReference>
<dbReference type="Pfam" id="PF07787">
    <property type="entry name" value="TMEM43"/>
    <property type="match status" value="1"/>
</dbReference>
<dbReference type="EMBL" id="CAUYUJ010019826">
    <property type="protein sequence ID" value="CAK0893916.1"/>
    <property type="molecule type" value="Genomic_DNA"/>
</dbReference>
<feature type="region of interest" description="Disordered" evidence="10">
    <location>
        <begin position="1"/>
        <end position="25"/>
    </location>
</feature>
<comment type="similarity">
    <text evidence="4">Belongs to the TMEM43 family.</text>
</comment>
<dbReference type="InterPro" id="IPR012430">
    <property type="entry name" value="TMEM43_fam"/>
</dbReference>
<name>A0ABN9X3L4_9DINO</name>